<dbReference type="GO" id="GO:0055085">
    <property type="term" value="P:transmembrane transport"/>
    <property type="evidence" value="ECO:0007669"/>
    <property type="project" value="InterPro"/>
</dbReference>
<feature type="transmembrane region" description="Helical" evidence="8">
    <location>
        <begin position="50"/>
        <end position="72"/>
    </location>
</feature>
<feature type="transmembrane region" description="Helical" evidence="8">
    <location>
        <begin position="336"/>
        <end position="358"/>
    </location>
</feature>
<evidence type="ECO:0000313" key="10">
    <source>
        <dbReference type="EMBL" id="HIW71997.1"/>
    </source>
</evidence>
<keyword evidence="4 8" id="KW-0812">Transmembrane</keyword>
<dbReference type="GO" id="GO:0006865">
    <property type="term" value="P:amino acid transport"/>
    <property type="evidence" value="ECO:0007669"/>
    <property type="project" value="UniProtKB-KW"/>
</dbReference>
<evidence type="ECO:0000256" key="4">
    <source>
        <dbReference type="ARBA" id="ARBA00022692"/>
    </source>
</evidence>
<dbReference type="PANTHER" id="PTHR43495">
    <property type="entry name" value="GABA PERMEASE"/>
    <property type="match status" value="1"/>
</dbReference>
<feature type="transmembrane region" description="Helical" evidence="8">
    <location>
        <begin position="364"/>
        <end position="386"/>
    </location>
</feature>
<feature type="transmembrane region" description="Helical" evidence="8">
    <location>
        <begin position="285"/>
        <end position="307"/>
    </location>
</feature>
<feature type="transmembrane region" description="Helical" evidence="8">
    <location>
        <begin position="247"/>
        <end position="265"/>
    </location>
</feature>
<feature type="transmembrane region" description="Helical" evidence="8">
    <location>
        <begin position="205"/>
        <end position="226"/>
    </location>
</feature>
<feature type="transmembrane region" description="Helical" evidence="8">
    <location>
        <begin position="93"/>
        <end position="114"/>
    </location>
</feature>
<organism evidence="10 11">
    <name type="scientific">Candidatus Levilactobacillus faecigallinarum</name>
    <dbReference type="NCBI Taxonomy" id="2838638"/>
    <lineage>
        <taxon>Bacteria</taxon>
        <taxon>Bacillati</taxon>
        <taxon>Bacillota</taxon>
        <taxon>Bacilli</taxon>
        <taxon>Lactobacillales</taxon>
        <taxon>Lactobacillaceae</taxon>
        <taxon>Levilactobacillus</taxon>
    </lineage>
</organism>
<gene>
    <name evidence="10" type="ORF">H9875_05140</name>
</gene>
<reference evidence="10" key="1">
    <citation type="journal article" date="2021" name="PeerJ">
        <title>Extensive microbial diversity within the chicken gut microbiome revealed by metagenomics and culture.</title>
        <authorList>
            <person name="Gilroy R."/>
            <person name="Ravi A."/>
            <person name="Getino M."/>
            <person name="Pursley I."/>
            <person name="Horton D.L."/>
            <person name="Alikhan N.F."/>
            <person name="Baker D."/>
            <person name="Gharbi K."/>
            <person name="Hall N."/>
            <person name="Watson M."/>
            <person name="Adriaenssens E.M."/>
            <person name="Foster-Nyarko E."/>
            <person name="Jarju S."/>
            <person name="Secka A."/>
            <person name="Antonio M."/>
            <person name="Oren A."/>
            <person name="Chaudhuri R.R."/>
            <person name="La Ragione R."/>
            <person name="Hildebrand F."/>
            <person name="Pallen M.J."/>
        </authorList>
    </citation>
    <scope>NUCLEOTIDE SEQUENCE</scope>
    <source>
        <strain evidence="10">CHK173-259</strain>
    </source>
</reference>
<dbReference type="PIRSF" id="PIRSF006060">
    <property type="entry name" value="AA_transporter"/>
    <property type="match status" value="1"/>
</dbReference>
<dbReference type="InterPro" id="IPR004841">
    <property type="entry name" value="AA-permease/SLC12A_dom"/>
</dbReference>
<name>A0A9D1U523_9LACO</name>
<evidence type="ECO:0000259" key="9">
    <source>
        <dbReference type="Pfam" id="PF00324"/>
    </source>
</evidence>
<dbReference type="GO" id="GO:0005886">
    <property type="term" value="C:plasma membrane"/>
    <property type="evidence" value="ECO:0007669"/>
    <property type="project" value="UniProtKB-SubCell"/>
</dbReference>
<evidence type="ECO:0000256" key="8">
    <source>
        <dbReference type="SAM" id="Phobius"/>
    </source>
</evidence>
<evidence type="ECO:0000256" key="3">
    <source>
        <dbReference type="ARBA" id="ARBA00022475"/>
    </source>
</evidence>
<evidence type="ECO:0000313" key="11">
    <source>
        <dbReference type="Proteomes" id="UP000886822"/>
    </source>
</evidence>
<dbReference type="AlphaFoldDB" id="A0A9D1U523"/>
<feature type="transmembrane region" description="Helical" evidence="8">
    <location>
        <begin position="406"/>
        <end position="426"/>
    </location>
</feature>
<feature type="transmembrane region" description="Helical" evidence="8">
    <location>
        <begin position="126"/>
        <end position="143"/>
    </location>
</feature>
<reference evidence="10" key="2">
    <citation type="submission" date="2021-04" db="EMBL/GenBank/DDBJ databases">
        <authorList>
            <person name="Gilroy R."/>
        </authorList>
    </citation>
    <scope>NUCLEOTIDE SEQUENCE</scope>
    <source>
        <strain evidence="10">CHK173-259</strain>
    </source>
</reference>
<comment type="caution">
    <text evidence="10">The sequence shown here is derived from an EMBL/GenBank/DDBJ whole genome shotgun (WGS) entry which is preliminary data.</text>
</comment>
<comment type="subcellular location">
    <subcellularLocation>
        <location evidence="1">Cell membrane</location>
        <topology evidence="1">Multi-pass membrane protein</topology>
    </subcellularLocation>
</comment>
<feature type="domain" description="Amino acid permease/ SLC12A" evidence="9">
    <location>
        <begin position="20"/>
        <end position="456"/>
    </location>
</feature>
<sequence>MKNTQSNTDQGFSRELKSRHVQLIALGGTIGTGLFLGSGQGIHLAGSSILFAYLITGIMCFLLMRALGELLLSDLNVHSYIDFIRRYLGDNMSFVAGWTYWICWITIAMAEITAAGQYMQYWFPQLPQWATGLALLAILLLLNSVTVSAFGETEFWFAIIKIVAIIGLILAGLYMVAVHFPTPVGHASVTNLFNGGFFANGWKGFFLSFQMVLFSFVGIEMVGMTASETANPDKVIPKAINEIPMRIILFYLGSLLALMCIYPWQAISPTSSPFVQVFKNAGIQAAASIINFVVLTAAASACNSSLFTTGRMLFSLTYGGEGRFAKRMSTLSKAQVPVHALRFSTVVIAVSVFLNLLIPGHVFAFVASVATTCFLFIWGAIVVAHLKYRKQLQANGETGHGFRMPLFPLSDYAVLVFLAGVAVVLLFRTDTLIALVGSAIWLLALWFGKRIHDREKASGLVGTSTKGTDEIESDESSH</sequence>
<keyword evidence="3" id="KW-1003">Cell membrane</keyword>
<evidence type="ECO:0000256" key="2">
    <source>
        <dbReference type="ARBA" id="ARBA00022448"/>
    </source>
</evidence>
<evidence type="ECO:0000256" key="1">
    <source>
        <dbReference type="ARBA" id="ARBA00004651"/>
    </source>
</evidence>
<protein>
    <submittedName>
        <fullName evidence="10">Amino acid permease</fullName>
    </submittedName>
</protein>
<feature type="transmembrane region" description="Helical" evidence="8">
    <location>
        <begin position="21"/>
        <end position="38"/>
    </location>
</feature>
<keyword evidence="5" id="KW-0029">Amino-acid transport</keyword>
<proteinExistence type="predicted"/>
<dbReference type="EMBL" id="DXGJ01000038">
    <property type="protein sequence ID" value="HIW71997.1"/>
    <property type="molecule type" value="Genomic_DNA"/>
</dbReference>
<dbReference type="Gene3D" id="1.20.1740.10">
    <property type="entry name" value="Amino acid/polyamine transporter I"/>
    <property type="match status" value="1"/>
</dbReference>
<dbReference type="Pfam" id="PF00324">
    <property type="entry name" value="AA_permease"/>
    <property type="match status" value="1"/>
</dbReference>
<dbReference type="FunFam" id="1.20.1740.10:FF:000001">
    <property type="entry name" value="Amino acid permease"/>
    <property type="match status" value="1"/>
</dbReference>
<keyword evidence="6 8" id="KW-1133">Transmembrane helix</keyword>
<keyword evidence="7 8" id="KW-0472">Membrane</keyword>
<feature type="transmembrane region" description="Helical" evidence="8">
    <location>
        <begin position="432"/>
        <end position="448"/>
    </location>
</feature>
<feature type="transmembrane region" description="Helical" evidence="8">
    <location>
        <begin position="155"/>
        <end position="177"/>
    </location>
</feature>
<accession>A0A9D1U523</accession>
<evidence type="ECO:0000256" key="5">
    <source>
        <dbReference type="ARBA" id="ARBA00022970"/>
    </source>
</evidence>
<evidence type="ECO:0000256" key="6">
    <source>
        <dbReference type="ARBA" id="ARBA00022989"/>
    </source>
</evidence>
<dbReference type="PANTHER" id="PTHR43495:SF2">
    <property type="entry name" value="D-SERINE_D-ALANINE_GLYCINE TRANSPORTER"/>
    <property type="match status" value="1"/>
</dbReference>
<keyword evidence="2" id="KW-0813">Transport</keyword>
<evidence type="ECO:0000256" key="7">
    <source>
        <dbReference type="ARBA" id="ARBA00023136"/>
    </source>
</evidence>
<dbReference type="Proteomes" id="UP000886822">
    <property type="component" value="Unassembled WGS sequence"/>
</dbReference>